<dbReference type="OrthoDB" id="679318at2759"/>
<name>A0A9Q1JKM9_9CARY</name>
<proteinExistence type="predicted"/>
<gene>
    <name evidence="2" type="ORF">Cgig2_002552</name>
</gene>
<dbReference type="EMBL" id="JAKOGI010002232">
    <property type="protein sequence ID" value="KAJ8422523.1"/>
    <property type="molecule type" value="Genomic_DNA"/>
</dbReference>
<comment type="caution">
    <text evidence="2">The sequence shown here is derived from an EMBL/GenBank/DDBJ whole genome shotgun (WGS) entry which is preliminary data.</text>
</comment>
<feature type="region of interest" description="Disordered" evidence="1">
    <location>
        <begin position="246"/>
        <end position="320"/>
    </location>
</feature>
<evidence type="ECO:0000313" key="2">
    <source>
        <dbReference type="EMBL" id="KAJ8422523.1"/>
    </source>
</evidence>
<dbReference type="Proteomes" id="UP001153076">
    <property type="component" value="Unassembled WGS sequence"/>
</dbReference>
<protein>
    <submittedName>
        <fullName evidence="2">Uncharacterized protein</fullName>
    </submittedName>
</protein>
<evidence type="ECO:0000256" key="1">
    <source>
        <dbReference type="SAM" id="MobiDB-lite"/>
    </source>
</evidence>
<organism evidence="2 3">
    <name type="scientific">Carnegiea gigantea</name>
    <dbReference type="NCBI Taxonomy" id="171969"/>
    <lineage>
        <taxon>Eukaryota</taxon>
        <taxon>Viridiplantae</taxon>
        <taxon>Streptophyta</taxon>
        <taxon>Embryophyta</taxon>
        <taxon>Tracheophyta</taxon>
        <taxon>Spermatophyta</taxon>
        <taxon>Magnoliopsida</taxon>
        <taxon>eudicotyledons</taxon>
        <taxon>Gunneridae</taxon>
        <taxon>Pentapetalae</taxon>
        <taxon>Caryophyllales</taxon>
        <taxon>Cactineae</taxon>
        <taxon>Cactaceae</taxon>
        <taxon>Cactoideae</taxon>
        <taxon>Echinocereeae</taxon>
        <taxon>Carnegiea</taxon>
    </lineage>
</organism>
<sequence>MSTRSFSSLLAQLNKAQAEAVKSMGFASFLKVDLKHILETFSKWLVESFDPYAILPDRQKFLVTTFHVCATLGVPLRGTKIIEITKSSTDEEYDKVYAVWLKEWKLQKNAPKLTRMWEFILAEKEGGESFKRNIIIYLVDCFFCRPKNHYYSKLILKYVNPTLPLHKLDGEAKISRDTLVLNASIIVEKEDHCKDVSRVGTDSAGQPKSSPSDHLYLIQALLGLMKIMVVKMTVTVTCKLSIKKPAEKNPKEGDELSSRKVEPVEQKKGSPRASGKQEATNSMPKLTEKVSPEEHDETRSGAARTPEKLEEVGSSNALKT</sequence>
<feature type="compositionally biased region" description="Basic and acidic residues" evidence="1">
    <location>
        <begin position="286"/>
        <end position="311"/>
    </location>
</feature>
<reference evidence="2" key="1">
    <citation type="submission" date="2022-04" db="EMBL/GenBank/DDBJ databases">
        <title>Carnegiea gigantea Genome sequencing and assembly v2.</title>
        <authorList>
            <person name="Copetti D."/>
            <person name="Sanderson M.J."/>
            <person name="Burquez A."/>
            <person name="Wojciechowski M.F."/>
        </authorList>
    </citation>
    <scope>NUCLEOTIDE SEQUENCE</scope>
    <source>
        <strain evidence="2">SGP5-SGP5p</strain>
        <tissue evidence="2">Aerial part</tissue>
    </source>
</reference>
<keyword evidence="3" id="KW-1185">Reference proteome</keyword>
<feature type="compositionally biased region" description="Basic and acidic residues" evidence="1">
    <location>
        <begin position="246"/>
        <end position="268"/>
    </location>
</feature>
<evidence type="ECO:0000313" key="3">
    <source>
        <dbReference type="Proteomes" id="UP001153076"/>
    </source>
</evidence>
<dbReference type="AlphaFoldDB" id="A0A9Q1JKM9"/>
<dbReference type="PANTHER" id="PTHR34835">
    <property type="entry name" value="OS07G0283600 PROTEIN-RELATED"/>
    <property type="match status" value="1"/>
</dbReference>
<accession>A0A9Q1JKM9</accession>